<dbReference type="KEGG" id="sfug:CNQ36_18375"/>
<accession>A0A494UXU0</accession>
<proteinExistence type="predicted"/>
<dbReference type="AlphaFoldDB" id="A0A494UXU0"/>
<feature type="compositionally biased region" description="Basic residues" evidence="1">
    <location>
        <begin position="77"/>
        <end position="87"/>
    </location>
</feature>
<gene>
    <name evidence="2" type="ORF">CNQ36_18375</name>
</gene>
<evidence type="ECO:0000256" key="1">
    <source>
        <dbReference type="SAM" id="MobiDB-lite"/>
    </source>
</evidence>
<feature type="region of interest" description="Disordered" evidence="1">
    <location>
        <begin position="42"/>
        <end position="93"/>
    </location>
</feature>
<protein>
    <submittedName>
        <fullName evidence="2">Uncharacterized protein</fullName>
    </submittedName>
</protein>
<dbReference type="Proteomes" id="UP000282170">
    <property type="component" value="Chromosome"/>
</dbReference>
<evidence type="ECO:0000313" key="3">
    <source>
        <dbReference type="Proteomes" id="UP000282170"/>
    </source>
</evidence>
<reference evidence="2 3" key="1">
    <citation type="submission" date="2017-09" db="EMBL/GenBank/DDBJ databases">
        <authorList>
            <person name="Zhang H."/>
            <person name="Hu S."/>
            <person name="Xu J."/>
            <person name="He Z."/>
        </authorList>
    </citation>
    <scope>NUCLEOTIDE SEQUENCE [LARGE SCALE GENOMIC DNA]</scope>
    <source>
        <strain evidence="2 3">TXX3120</strain>
    </source>
</reference>
<organism evidence="2 3">
    <name type="scientific">Streptomyces fungicidicus</name>
    <dbReference type="NCBI Taxonomy" id="68203"/>
    <lineage>
        <taxon>Bacteria</taxon>
        <taxon>Bacillati</taxon>
        <taxon>Actinomycetota</taxon>
        <taxon>Actinomycetes</taxon>
        <taxon>Kitasatosporales</taxon>
        <taxon>Streptomycetaceae</taxon>
        <taxon>Streptomyces</taxon>
    </lineage>
</organism>
<keyword evidence="3" id="KW-1185">Reference proteome</keyword>
<name>A0A494UXU0_9ACTN</name>
<dbReference type="EMBL" id="CP023407">
    <property type="protein sequence ID" value="AYL37206.1"/>
    <property type="molecule type" value="Genomic_DNA"/>
</dbReference>
<sequence>MDILVTVFVLLAVIAAGAFLIHRLNSQHGDRSAAFHYGRSGVVAPDRKTDEGPAVRRRSPVANDGGERRGSWYGGRGRLRPGRRRTHGGVSPR</sequence>
<dbReference type="RefSeq" id="WP_033276642.1">
    <property type="nucleotide sequence ID" value="NZ_CP023407.1"/>
</dbReference>
<feature type="compositionally biased region" description="Basic and acidic residues" evidence="1">
    <location>
        <begin position="45"/>
        <end position="54"/>
    </location>
</feature>
<evidence type="ECO:0000313" key="2">
    <source>
        <dbReference type="EMBL" id="AYL37206.1"/>
    </source>
</evidence>
<dbReference type="GeneID" id="93884796"/>